<evidence type="ECO:0000313" key="3">
    <source>
        <dbReference type="Proteomes" id="UP000831607"/>
    </source>
</evidence>
<dbReference type="PANTHER" id="PTHR46230">
    <property type="match status" value="1"/>
</dbReference>
<dbReference type="EMBL" id="CP063982">
    <property type="protein sequence ID" value="UOD49824.1"/>
    <property type="molecule type" value="Genomic_DNA"/>
</dbReference>
<dbReference type="RefSeq" id="WP_243478070.1">
    <property type="nucleotide sequence ID" value="NZ_CP063982.1"/>
</dbReference>
<dbReference type="Proteomes" id="UP000831607">
    <property type="component" value="Chromosome"/>
</dbReference>
<protein>
    <submittedName>
        <fullName evidence="2">BolA family transcriptional regulator</fullName>
    </submittedName>
</protein>
<dbReference type="Pfam" id="PF01722">
    <property type="entry name" value="BolA"/>
    <property type="match status" value="1"/>
</dbReference>
<comment type="similarity">
    <text evidence="1">Belongs to the BolA/IbaG family.</text>
</comment>
<evidence type="ECO:0000313" key="2">
    <source>
        <dbReference type="EMBL" id="UOD49824.1"/>
    </source>
</evidence>
<reference evidence="2 3" key="1">
    <citation type="submission" date="2020-11" db="EMBL/GenBank/DDBJ databases">
        <title>Algicoccus daihaiensis sp.nov., isolated from Daihai Lake in Inner Mongolia.</title>
        <authorList>
            <person name="Kai J."/>
        </authorList>
    </citation>
    <scope>NUCLEOTIDE SEQUENCE [LARGE SCALE GENOMIC DNA]</scope>
    <source>
        <strain evidence="3">f23</strain>
    </source>
</reference>
<gene>
    <name evidence="2" type="ORF">DHf2319_10260</name>
</gene>
<dbReference type="Gene3D" id="3.30.300.90">
    <property type="entry name" value="BolA-like"/>
    <property type="match status" value="1"/>
</dbReference>
<evidence type="ECO:0000256" key="1">
    <source>
        <dbReference type="RuleBase" id="RU003860"/>
    </source>
</evidence>
<keyword evidence="3" id="KW-1185">Reference proteome</keyword>
<dbReference type="InterPro" id="IPR002634">
    <property type="entry name" value="BolA"/>
</dbReference>
<name>A0ABY4AI13_9BURK</name>
<accession>A0ABY4AI13</accession>
<dbReference type="PIRSF" id="PIRSF003113">
    <property type="entry name" value="BolA"/>
    <property type="match status" value="1"/>
</dbReference>
<dbReference type="InterPro" id="IPR036065">
    <property type="entry name" value="BolA-like_sf"/>
</dbReference>
<proteinExistence type="inferred from homology"/>
<sequence length="91" mass="10145">MTNPHEALLRERLKQLEPTLLEIDDESHLHAGHAGNQGGASHFRVWIEADCFNGKGKVAQHRLVYDLVNDLMPFPIHALALQTSIPQKGNS</sequence>
<organism evidence="2 3">
    <name type="scientific">Orrella daihaiensis</name>
    <dbReference type="NCBI Taxonomy" id="2782176"/>
    <lineage>
        <taxon>Bacteria</taxon>
        <taxon>Pseudomonadati</taxon>
        <taxon>Pseudomonadota</taxon>
        <taxon>Betaproteobacteria</taxon>
        <taxon>Burkholderiales</taxon>
        <taxon>Alcaligenaceae</taxon>
        <taxon>Orrella</taxon>
    </lineage>
</organism>
<dbReference type="SUPFAM" id="SSF82657">
    <property type="entry name" value="BolA-like"/>
    <property type="match status" value="1"/>
</dbReference>
<dbReference type="PANTHER" id="PTHR46230:SF7">
    <property type="entry name" value="BOLA-LIKE PROTEIN 1"/>
    <property type="match status" value="1"/>
</dbReference>